<dbReference type="RefSeq" id="WP_194700131.1">
    <property type="nucleotide sequence ID" value="NZ_JADKNH010000001.1"/>
</dbReference>
<evidence type="ECO:0000256" key="1">
    <source>
        <dbReference type="ARBA" id="ARBA00022448"/>
    </source>
</evidence>
<sequence>MKSDLLMVVKDLSVHYPNRSALHKISLEILANEAYIILGPSGCGKTTLLYAIADLLTHKACVEGSRIAPRPLKKSLVLQDYGLFPWKTVLQNVMLPIELETRKDDKASERAMFMLKHLKLDAHLDEYPSTLSGGQKQRVALARSWVIEPDLLLMDEPFSSLDALTREQLQEDVLTLFNQSRMSMITVTHSIEEAVLLGRHILILSDEGTLSHEIINPTFNLERARENEAYYEQCIEIRKLLKEDQYEKTALPL</sequence>
<evidence type="ECO:0000256" key="2">
    <source>
        <dbReference type="ARBA" id="ARBA00022741"/>
    </source>
</evidence>
<dbReference type="Proteomes" id="UP000614200">
    <property type="component" value="Unassembled WGS sequence"/>
</dbReference>
<dbReference type="PANTHER" id="PTHR42788:SF10">
    <property type="entry name" value="ABC TRANSPORTER ATP-BINDING PROTEIN"/>
    <property type="match status" value="1"/>
</dbReference>
<dbReference type="InterPro" id="IPR003439">
    <property type="entry name" value="ABC_transporter-like_ATP-bd"/>
</dbReference>
<protein>
    <submittedName>
        <fullName evidence="5">ABC transporter ATP-binding protein</fullName>
    </submittedName>
</protein>
<keyword evidence="1" id="KW-0813">Transport</keyword>
<feature type="domain" description="ABC transporter" evidence="4">
    <location>
        <begin position="7"/>
        <end position="231"/>
    </location>
</feature>
<proteinExistence type="predicted"/>
<dbReference type="PROSITE" id="PS00211">
    <property type="entry name" value="ABC_TRANSPORTER_1"/>
    <property type="match status" value="1"/>
</dbReference>
<reference evidence="5 6" key="1">
    <citation type="submission" date="2020-11" db="EMBL/GenBank/DDBJ databases">
        <title>Fusibacter basophilias sp. nov.</title>
        <authorList>
            <person name="Qiu D."/>
        </authorList>
    </citation>
    <scope>NUCLEOTIDE SEQUENCE [LARGE SCALE GENOMIC DNA]</scope>
    <source>
        <strain evidence="5 6">Q10-2</strain>
    </source>
</reference>
<evidence type="ECO:0000256" key="3">
    <source>
        <dbReference type="ARBA" id="ARBA00022840"/>
    </source>
</evidence>
<organism evidence="5 6">
    <name type="scientific">Fusibacter ferrireducens</name>
    <dbReference type="NCBI Taxonomy" id="2785058"/>
    <lineage>
        <taxon>Bacteria</taxon>
        <taxon>Bacillati</taxon>
        <taxon>Bacillota</taxon>
        <taxon>Clostridia</taxon>
        <taxon>Eubacteriales</taxon>
        <taxon>Eubacteriales Family XII. Incertae Sedis</taxon>
        <taxon>Fusibacter</taxon>
    </lineage>
</organism>
<dbReference type="PROSITE" id="PS50893">
    <property type="entry name" value="ABC_TRANSPORTER_2"/>
    <property type="match status" value="1"/>
</dbReference>
<name>A0ABR9ZN81_9FIRM</name>
<dbReference type="Gene3D" id="3.40.50.300">
    <property type="entry name" value="P-loop containing nucleotide triphosphate hydrolases"/>
    <property type="match status" value="1"/>
</dbReference>
<keyword evidence="2" id="KW-0547">Nucleotide-binding</keyword>
<keyword evidence="3 5" id="KW-0067">ATP-binding</keyword>
<dbReference type="InterPro" id="IPR050166">
    <property type="entry name" value="ABC_transporter_ATP-bind"/>
</dbReference>
<dbReference type="Pfam" id="PF00005">
    <property type="entry name" value="ABC_tran"/>
    <property type="match status" value="1"/>
</dbReference>
<dbReference type="PANTHER" id="PTHR42788">
    <property type="entry name" value="TAURINE IMPORT ATP-BINDING PROTEIN-RELATED"/>
    <property type="match status" value="1"/>
</dbReference>
<dbReference type="InterPro" id="IPR027417">
    <property type="entry name" value="P-loop_NTPase"/>
</dbReference>
<accession>A0ABR9ZN81</accession>
<evidence type="ECO:0000313" key="5">
    <source>
        <dbReference type="EMBL" id="MBF4691901.1"/>
    </source>
</evidence>
<dbReference type="SMART" id="SM00382">
    <property type="entry name" value="AAA"/>
    <property type="match status" value="1"/>
</dbReference>
<evidence type="ECO:0000259" key="4">
    <source>
        <dbReference type="PROSITE" id="PS50893"/>
    </source>
</evidence>
<dbReference type="EMBL" id="JADKNH010000001">
    <property type="protein sequence ID" value="MBF4691901.1"/>
    <property type="molecule type" value="Genomic_DNA"/>
</dbReference>
<dbReference type="GO" id="GO:0005524">
    <property type="term" value="F:ATP binding"/>
    <property type="evidence" value="ECO:0007669"/>
    <property type="project" value="UniProtKB-KW"/>
</dbReference>
<dbReference type="InterPro" id="IPR017871">
    <property type="entry name" value="ABC_transporter-like_CS"/>
</dbReference>
<comment type="caution">
    <text evidence="5">The sequence shown here is derived from an EMBL/GenBank/DDBJ whole genome shotgun (WGS) entry which is preliminary data.</text>
</comment>
<gene>
    <name evidence="5" type="ORF">ISU02_02170</name>
</gene>
<dbReference type="SUPFAM" id="SSF52540">
    <property type="entry name" value="P-loop containing nucleoside triphosphate hydrolases"/>
    <property type="match status" value="1"/>
</dbReference>
<keyword evidence="6" id="KW-1185">Reference proteome</keyword>
<dbReference type="InterPro" id="IPR003593">
    <property type="entry name" value="AAA+_ATPase"/>
</dbReference>
<evidence type="ECO:0000313" key="6">
    <source>
        <dbReference type="Proteomes" id="UP000614200"/>
    </source>
</evidence>